<dbReference type="SUPFAM" id="SSF52151">
    <property type="entry name" value="FabD/lysophospholipase-like"/>
    <property type="match status" value="1"/>
</dbReference>
<accession>A0A6M0SQ94</accession>
<sequence length="317" mass="36656">MILRTKIFMFGGQGSQYQLMGKNLFEKSSVFRKHLYICEDIIKRTCGFSLIENLYIKPIMIDNESILFSHLAIFSIEYSLAKYIIELGVTPDYLLGTSLGEFTSVAISNALDIEDVINLLISQANALDKKRNDSCMVAIFKNKDFYYSDHILYENSEIASINFKNHFVISGYNSSIYKIMDHLRRNKIMHQKVNTNMGFHSKSIDFAEKEFQNALIRCSWKKTNFKIISAMLATTVSNFPDNFLWDVIRKPIHFQEVIENLESYGHYDYIDLTPSGTLSLFVKYNITRCSTSKIHNILSYSKLSYDGTDKMLIELKN</sequence>
<dbReference type="SMART" id="SM00827">
    <property type="entry name" value="PKS_AT"/>
    <property type="match status" value="1"/>
</dbReference>
<proteinExistence type="predicted"/>
<gene>
    <name evidence="3" type="ORF">EXM65_12965</name>
</gene>
<name>A0A6M0SQ94_CLOBO</name>
<comment type="caution">
    <text evidence="3">The sequence shown here is derived from an EMBL/GenBank/DDBJ whole genome shotgun (WGS) entry which is preliminary data.</text>
</comment>
<protein>
    <submittedName>
        <fullName evidence="3">Acyltransferase domain-containing protein</fullName>
    </submittedName>
</protein>
<dbReference type="EMBL" id="SGKU01000039">
    <property type="protein sequence ID" value="NFA43461.1"/>
    <property type="molecule type" value="Genomic_DNA"/>
</dbReference>
<dbReference type="InterPro" id="IPR016035">
    <property type="entry name" value="Acyl_Trfase/lysoPLipase"/>
</dbReference>
<evidence type="ECO:0000256" key="1">
    <source>
        <dbReference type="ARBA" id="ARBA00022679"/>
    </source>
</evidence>
<keyword evidence="3" id="KW-0012">Acyltransferase</keyword>
<evidence type="ECO:0000313" key="3">
    <source>
        <dbReference type="EMBL" id="NFA43461.1"/>
    </source>
</evidence>
<dbReference type="AlphaFoldDB" id="A0A6M0SQ94"/>
<dbReference type="PANTHER" id="PTHR45681">
    <property type="entry name" value="POLYKETIDE SYNTHASE 44-RELATED"/>
    <property type="match status" value="1"/>
</dbReference>
<dbReference type="PANTHER" id="PTHR45681:SF6">
    <property type="entry name" value="POLYKETIDE SYNTHASE 37"/>
    <property type="match status" value="1"/>
</dbReference>
<keyword evidence="1 3" id="KW-0808">Transferase</keyword>
<dbReference type="Proteomes" id="UP000472355">
    <property type="component" value="Unassembled WGS sequence"/>
</dbReference>
<organism evidence="3 4">
    <name type="scientific">Clostridium botulinum</name>
    <dbReference type="NCBI Taxonomy" id="1491"/>
    <lineage>
        <taxon>Bacteria</taxon>
        <taxon>Bacillati</taxon>
        <taxon>Bacillota</taxon>
        <taxon>Clostridia</taxon>
        <taxon>Eubacteriales</taxon>
        <taxon>Clostridiaceae</taxon>
        <taxon>Clostridium</taxon>
    </lineage>
</organism>
<reference evidence="3 4" key="1">
    <citation type="submission" date="2019-02" db="EMBL/GenBank/DDBJ databases">
        <title>Genome sequencing of Clostridium botulinum clinical isolates.</title>
        <authorList>
            <person name="Brunt J."/>
            <person name="Van Vliet A.H.M."/>
            <person name="Stringer S.C."/>
            <person name="Grant K.A."/>
            <person name="Carter A.C."/>
            <person name="Peck M.W."/>
        </authorList>
    </citation>
    <scope>NUCLEOTIDE SEQUENCE [LARGE SCALE GENOMIC DNA]</scope>
    <source>
        <strain evidence="3 4">H113700579</strain>
    </source>
</reference>
<feature type="domain" description="Malonyl-CoA:ACP transacylase (MAT)" evidence="2">
    <location>
        <begin position="9"/>
        <end position="294"/>
    </location>
</feature>
<dbReference type="Pfam" id="PF00698">
    <property type="entry name" value="Acyl_transf_1"/>
    <property type="match status" value="1"/>
</dbReference>
<dbReference type="Gene3D" id="3.40.366.10">
    <property type="entry name" value="Malonyl-Coenzyme A Acyl Carrier Protein, domain 2"/>
    <property type="match status" value="1"/>
</dbReference>
<dbReference type="GO" id="GO:0016746">
    <property type="term" value="F:acyltransferase activity"/>
    <property type="evidence" value="ECO:0007669"/>
    <property type="project" value="UniProtKB-KW"/>
</dbReference>
<evidence type="ECO:0000259" key="2">
    <source>
        <dbReference type="SMART" id="SM00827"/>
    </source>
</evidence>
<dbReference type="InterPro" id="IPR001227">
    <property type="entry name" value="Ac_transferase_dom_sf"/>
</dbReference>
<dbReference type="InterPro" id="IPR014043">
    <property type="entry name" value="Acyl_transferase_dom"/>
</dbReference>
<evidence type="ECO:0000313" key="4">
    <source>
        <dbReference type="Proteomes" id="UP000472355"/>
    </source>
</evidence>
<dbReference type="InterPro" id="IPR050444">
    <property type="entry name" value="Polyketide_Synthase"/>
</dbReference>